<dbReference type="Proteomes" id="UP001479436">
    <property type="component" value="Unassembled WGS sequence"/>
</dbReference>
<name>A0ABR2X3Q2_9FUNG</name>
<comment type="caution">
    <text evidence="3">The sequence shown here is derived from an EMBL/GenBank/DDBJ whole genome shotgun (WGS) entry which is preliminary data.</text>
</comment>
<keyword evidence="2" id="KW-0732">Signal</keyword>
<gene>
    <name evidence="3" type="ORF">K7432_000962</name>
</gene>
<feature type="region of interest" description="Disordered" evidence="1">
    <location>
        <begin position="43"/>
        <end position="182"/>
    </location>
</feature>
<feature type="compositionally biased region" description="Basic and acidic residues" evidence="1">
    <location>
        <begin position="70"/>
        <end position="79"/>
    </location>
</feature>
<proteinExistence type="predicted"/>
<accession>A0ABR2X3Q2</accession>
<evidence type="ECO:0000256" key="1">
    <source>
        <dbReference type="SAM" id="MobiDB-lite"/>
    </source>
</evidence>
<keyword evidence="4" id="KW-1185">Reference proteome</keyword>
<feature type="compositionally biased region" description="Acidic residues" evidence="1">
    <location>
        <begin position="58"/>
        <end position="69"/>
    </location>
</feature>
<dbReference type="EMBL" id="JASJQH010000019">
    <property type="protein sequence ID" value="KAK9768418.1"/>
    <property type="molecule type" value="Genomic_DNA"/>
</dbReference>
<feature type="chain" id="PRO_5046738527" evidence="2">
    <location>
        <begin position="22"/>
        <end position="215"/>
    </location>
</feature>
<feature type="compositionally biased region" description="Polar residues" evidence="1">
    <location>
        <begin position="111"/>
        <end position="121"/>
    </location>
</feature>
<sequence length="215" mass="24588">MIQFKLRWLFTILYVALYVVAQTIDEEFASDIENADNRSRINAVNSEDFRPRHGSFDNAEEEEEEDEELEGIRDDDSFVRNRKPAPRKEKSVKPNRRPIVNATRKKRINRLPSTGIENSRGSARKRPSQPDQIPRPERKDDRRKKKQQLDTNTEESESSDLDETEEPEDIENSKPTFVNTPINDPNACIVVALNNGAACLDPKSFGKGNKPLPSP</sequence>
<evidence type="ECO:0000256" key="2">
    <source>
        <dbReference type="SAM" id="SignalP"/>
    </source>
</evidence>
<evidence type="ECO:0000313" key="3">
    <source>
        <dbReference type="EMBL" id="KAK9768418.1"/>
    </source>
</evidence>
<reference evidence="3 4" key="1">
    <citation type="submission" date="2023-04" db="EMBL/GenBank/DDBJ databases">
        <title>Genome of Basidiobolus ranarum AG-B5.</title>
        <authorList>
            <person name="Stajich J.E."/>
            <person name="Carter-House D."/>
            <person name="Gryganskyi A."/>
        </authorList>
    </citation>
    <scope>NUCLEOTIDE SEQUENCE [LARGE SCALE GENOMIC DNA]</scope>
    <source>
        <strain evidence="3 4">AG-B5</strain>
    </source>
</reference>
<organism evidence="3 4">
    <name type="scientific">Basidiobolus ranarum</name>
    <dbReference type="NCBI Taxonomy" id="34480"/>
    <lineage>
        <taxon>Eukaryota</taxon>
        <taxon>Fungi</taxon>
        <taxon>Fungi incertae sedis</taxon>
        <taxon>Zoopagomycota</taxon>
        <taxon>Entomophthoromycotina</taxon>
        <taxon>Basidiobolomycetes</taxon>
        <taxon>Basidiobolales</taxon>
        <taxon>Basidiobolaceae</taxon>
        <taxon>Basidiobolus</taxon>
    </lineage>
</organism>
<feature type="compositionally biased region" description="Polar residues" evidence="1">
    <location>
        <begin position="173"/>
        <end position="182"/>
    </location>
</feature>
<evidence type="ECO:0000313" key="4">
    <source>
        <dbReference type="Proteomes" id="UP001479436"/>
    </source>
</evidence>
<feature type="signal peptide" evidence="2">
    <location>
        <begin position="1"/>
        <end position="21"/>
    </location>
</feature>
<protein>
    <submittedName>
        <fullName evidence="3">Uncharacterized protein</fullName>
    </submittedName>
</protein>
<feature type="compositionally biased region" description="Acidic residues" evidence="1">
    <location>
        <begin position="152"/>
        <end position="170"/>
    </location>
</feature>